<dbReference type="PANTHER" id="PTHR42681">
    <property type="entry name" value="MALONYL-COA-ACYL CARRIER PROTEIN TRANSACYLASE, MITOCHONDRIAL"/>
    <property type="match status" value="1"/>
</dbReference>
<organism evidence="2 3">
    <name type="scientific">Noviherbaspirillum humi</name>
    <dbReference type="NCBI Taxonomy" id="1688639"/>
    <lineage>
        <taxon>Bacteria</taxon>
        <taxon>Pseudomonadati</taxon>
        <taxon>Pseudomonadota</taxon>
        <taxon>Betaproteobacteria</taxon>
        <taxon>Burkholderiales</taxon>
        <taxon>Oxalobacteraceae</taxon>
        <taxon>Noviherbaspirillum</taxon>
    </lineage>
</organism>
<feature type="domain" description="Malonyl-CoA:ACP transacylase (MAT)" evidence="1">
    <location>
        <begin position="8"/>
        <end position="295"/>
    </location>
</feature>
<dbReference type="SMART" id="SM00827">
    <property type="entry name" value="PKS_AT"/>
    <property type="match status" value="1"/>
</dbReference>
<dbReference type="GO" id="GO:0004314">
    <property type="term" value="F:[acyl-carrier-protein] S-malonyltransferase activity"/>
    <property type="evidence" value="ECO:0007669"/>
    <property type="project" value="TreeGrafter"/>
</dbReference>
<dbReference type="Gene3D" id="3.40.366.10">
    <property type="entry name" value="Malonyl-Coenzyme A Acyl Carrier Protein, domain 2"/>
    <property type="match status" value="1"/>
</dbReference>
<dbReference type="InterPro" id="IPR016035">
    <property type="entry name" value="Acyl_Trfase/lysoPLipase"/>
</dbReference>
<protein>
    <submittedName>
        <fullName evidence="2">[acyl-carrier-protein] S-malonyltransferase</fullName>
    </submittedName>
</protein>
<dbReference type="Proteomes" id="UP000198284">
    <property type="component" value="Unassembled WGS sequence"/>
</dbReference>
<accession>A0A239L1F7</accession>
<dbReference type="RefSeq" id="WP_089401182.1">
    <property type="nucleotide sequence ID" value="NZ_FZOT01000018.1"/>
</dbReference>
<sequence length="311" mass="32350">MNAKLAILCPGQGGQHAGMFDLALADVRAAEFVRRSLAMLDASPSLEAIQRGEADLFANRLAQPLVVAASLAAWMALGDGLPSPALVAGYSIGEISAHAVAGTFDARQAVSVAVRRAALMEACREADGPQGLLAVSGMLVAQQRALAREAGVDVAIETGEDSAILGGHLPALEALRLRAEGLGGRCHLLPVEVASHTPLMQAAASAFAAMLEQEPMRPCAVPVLSGIGAERVSSVPLARLTLARQVAETVRWKDCMDALAESGVTVALELGPGNALARMVAARNPQIACRSVSDFKSLQGAKRWLERAIED</sequence>
<dbReference type="GO" id="GO:0005829">
    <property type="term" value="C:cytosol"/>
    <property type="evidence" value="ECO:0007669"/>
    <property type="project" value="TreeGrafter"/>
</dbReference>
<dbReference type="GO" id="GO:0006633">
    <property type="term" value="P:fatty acid biosynthetic process"/>
    <property type="evidence" value="ECO:0007669"/>
    <property type="project" value="TreeGrafter"/>
</dbReference>
<dbReference type="Gene3D" id="3.30.70.250">
    <property type="entry name" value="Malonyl-CoA ACP transacylase, ACP-binding"/>
    <property type="match status" value="1"/>
</dbReference>
<dbReference type="InterPro" id="IPR001227">
    <property type="entry name" value="Ac_transferase_dom_sf"/>
</dbReference>
<dbReference type="Pfam" id="PF00698">
    <property type="entry name" value="Acyl_transf_1"/>
    <property type="match status" value="1"/>
</dbReference>
<name>A0A239L1F7_9BURK</name>
<dbReference type="EMBL" id="FZOT01000018">
    <property type="protein sequence ID" value="SNT23748.1"/>
    <property type="molecule type" value="Genomic_DNA"/>
</dbReference>
<gene>
    <name evidence="2" type="ORF">SAMN06265795_11866</name>
</gene>
<dbReference type="InterPro" id="IPR050858">
    <property type="entry name" value="Mal-CoA-ACP_Trans/PKS_FabD"/>
</dbReference>
<evidence type="ECO:0000313" key="3">
    <source>
        <dbReference type="Proteomes" id="UP000198284"/>
    </source>
</evidence>
<reference evidence="2 3" key="1">
    <citation type="submission" date="2017-06" db="EMBL/GenBank/DDBJ databases">
        <authorList>
            <person name="Kim H.J."/>
            <person name="Triplett B.A."/>
        </authorList>
    </citation>
    <scope>NUCLEOTIDE SEQUENCE [LARGE SCALE GENOMIC DNA]</scope>
    <source>
        <strain evidence="2 3">U15</strain>
    </source>
</reference>
<dbReference type="PANTHER" id="PTHR42681:SF6">
    <property type="entry name" value="BLL0263 PROTEIN"/>
    <property type="match status" value="1"/>
</dbReference>
<evidence type="ECO:0000313" key="2">
    <source>
        <dbReference type="EMBL" id="SNT23748.1"/>
    </source>
</evidence>
<dbReference type="OrthoDB" id="9808564at2"/>
<proteinExistence type="predicted"/>
<evidence type="ECO:0000259" key="1">
    <source>
        <dbReference type="SMART" id="SM00827"/>
    </source>
</evidence>
<dbReference type="InterPro" id="IPR014043">
    <property type="entry name" value="Acyl_transferase_dom"/>
</dbReference>
<keyword evidence="3" id="KW-1185">Reference proteome</keyword>
<dbReference type="AlphaFoldDB" id="A0A239L1F7"/>
<dbReference type="SUPFAM" id="SSF52151">
    <property type="entry name" value="FabD/lysophospholipase-like"/>
    <property type="match status" value="1"/>
</dbReference>
<keyword evidence="2" id="KW-0808">Transferase</keyword>